<dbReference type="EMBL" id="DWZA01000100">
    <property type="protein sequence ID" value="HJA72253.1"/>
    <property type="molecule type" value="Genomic_DNA"/>
</dbReference>
<dbReference type="Proteomes" id="UP000823900">
    <property type="component" value="Unassembled WGS sequence"/>
</dbReference>
<name>A0A9D2HL55_9FIRM</name>
<comment type="caution">
    <text evidence="1">The sequence shown here is derived from an EMBL/GenBank/DDBJ whole genome shotgun (WGS) entry which is preliminary data.</text>
</comment>
<dbReference type="AlphaFoldDB" id="A0A9D2HL55"/>
<proteinExistence type="predicted"/>
<reference evidence="1" key="2">
    <citation type="submission" date="2021-04" db="EMBL/GenBank/DDBJ databases">
        <authorList>
            <person name="Gilroy R."/>
        </authorList>
    </citation>
    <scope>NUCLEOTIDE SEQUENCE</scope>
    <source>
        <strain evidence="1">CHK178-16964</strain>
    </source>
</reference>
<sequence>MEMEIDIMPSYKPRITVYTDEKTNQKLAYIAKLENRSSSNYTEYLIKQKIAEYEAEHGEIAIPEKTEKEDSTAMKIVKTVTGVTVGEMAADFVIEKRKNKQKLKEQKKE</sequence>
<gene>
    <name evidence="1" type="ORF">IAA07_11890</name>
</gene>
<evidence type="ECO:0000313" key="2">
    <source>
        <dbReference type="Proteomes" id="UP000823900"/>
    </source>
</evidence>
<protein>
    <submittedName>
        <fullName evidence="1">Uncharacterized protein</fullName>
    </submittedName>
</protein>
<reference evidence="1" key="1">
    <citation type="journal article" date="2021" name="PeerJ">
        <title>Extensive microbial diversity within the chicken gut microbiome revealed by metagenomics and culture.</title>
        <authorList>
            <person name="Gilroy R."/>
            <person name="Ravi A."/>
            <person name="Getino M."/>
            <person name="Pursley I."/>
            <person name="Horton D.L."/>
            <person name="Alikhan N.F."/>
            <person name="Baker D."/>
            <person name="Gharbi K."/>
            <person name="Hall N."/>
            <person name="Watson M."/>
            <person name="Adriaenssens E.M."/>
            <person name="Foster-Nyarko E."/>
            <person name="Jarju S."/>
            <person name="Secka A."/>
            <person name="Antonio M."/>
            <person name="Oren A."/>
            <person name="Chaudhuri R.R."/>
            <person name="La Ragione R."/>
            <person name="Hildebrand F."/>
            <person name="Pallen M.J."/>
        </authorList>
    </citation>
    <scope>NUCLEOTIDE SEQUENCE</scope>
    <source>
        <strain evidence="1">CHK178-16964</strain>
    </source>
</reference>
<accession>A0A9D2HL55</accession>
<organism evidence="1 2">
    <name type="scientific">Candidatus Lachnoclostridium stercoravium</name>
    <dbReference type="NCBI Taxonomy" id="2838633"/>
    <lineage>
        <taxon>Bacteria</taxon>
        <taxon>Bacillati</taxon>
        <taxon>Bacillota</taxon>
        <taxon>Clostridia</taxon>
        <taxon>Lachnospirales</taxon>
        <taxon>Lachnospiraceae</taxon>
    </lineage>
</organism>
<evidence type="ECO:0000313" key="1">
    <source>
        <dbReference type="EMBL" id="HJA72253.1"/>
    </source>
</evidence>